<proteinExistence type="predicted"/>
<gene>
    <name evidence="6" type="ORF">QJS35_12170</name>
</gene>
<feature type="transmembrane region" description="Helical" evidence="5">
    <location>
        <begin position="143"/>
        <end position="163"/>
    </location>
</feature>
<dbReference type="RefSeq" id="WP_232184274.1">
    <property type="nucleotide sequence ID" value="NZ_JAIOAP010000002.1"/>
</dbReference>
<keyword evidence="1" id="KW-1003">Cell membrane</keyword>
<feature type="transmembrane region" description="Helical" evidence="5">
    <location>
        <begin position="67"/>
        <end position="86"/>
    </location>
</feature>
<sequence length="194" mass="20767">MHWFSILAIGIASNVDNLGIGLAFGARSTRVTIMSNLVIALLSMIATYIAMSAGILISRILPPDRSNLIGGIIIIMMGGWGILSSLRSREGQNSRRSARNPERADKDRNHVISWRESISLGLALALNCIATGFGAGASGVSPVYTALSVGIFSLITVGLGFRIGLKMANSWMGRYSEWFGSILLIAIGCYETFV</sequence>
<dbReference type="PANTHER" id="PTHR35529:SF2">
    <property type="entry name" value="SPORULATION PROTEIN YTAF-RELATED"/>
    <property type="match status" value="1"/>
</dbReference>
<feature type="transmembrane region" description="Helical" evidence="5">
    <location>
        <begin position="118"/>
        <end position="137"/>
    </location>
</feature>
<accession>A0ABV1KSX8</accession>
<dbReference type="PANTHER" id="PTHR35529">
    <property type="entry name" value="MANGANESE EFFLUX PUMP MNTP-RELATED"/>
    <property type="match status" value="1"/>
</dbReference>
<protein>
    <submittedName>
        <fullName evidence="6">Manganese efflux pump</fullName>
    </submittedName>
</protein>
<dbReference type="Proteomes" id="UP001493487">
    <property type="component" value="Unassembled WGS sequence"/>
</dbReference>
<keyword evidence="2 5" id="KW-0812">Transmembrane</keyword>
<reference evidence="6 7" key="1">
    <citation type="journal article" date="2023" name="Genome Announc.">
        <title>Pan-Genome Analyses of the Genus Cohnella and Proposal of the Novel Species Cohnella silvisoli sp. nov., Isolated from Forest Soil.</title>
        <authorList>
            <person name="Wang C."/>
            <person name="Mao L."/>
            <person name="Bao G."/>
            <person name="Zhu H."/>
        </authorList>
    </citation>
    <scope>NUCLEOTIDE SEQUENCE [LARGE SCALE GENOMIC DNA]</scope>
    <source>
        <strain evidence="6 7">NL03-T5-1</strain>
    </source>
</reference>
<dbReference type="InterPro" id="IPR003810">
    <property type="entry name" value="Mntp/YtaF"/>
</dbReference>
<dbReference type="Pfam" id="PF02659">
    <property type="entry name" value="Mntp"/>
    <property type="match status" value="1"/>
</dbReference>
<dbReference type="EMBL" id="JASKHM010000006">
    <property type="protein sequence ID" value="MEQ4483153.1"/>
    <property type="molecule type" value="Genomic_DNA"/>
</dbReference>
<evidence type="ECO:0000313" key="6">
    <source>
        <dbReference type="EMBL" id="MEQ4483153.1"/>
    </source>
</evidence>
<keyword evidence="3 5" id="KW-1133">Transmembrane helix</keyword>
<evidence type="ECO:0000256" key="1">
    <source>
        <dbReference type="ARBA" id="ARBA00022475"/>
    </source>
</evidence>
<name>A0ABV1KSX8_9BACL</name>
<keyword evidence="7" id="KW-1185">Reference proteome</keyword>
<evidence type="ECO:0000256" key="2">
    <source>
        <dbReference type="ARBA" id="ARBA00022692"/>
    </source>
</evidence>
<evidence type="ECO:0000313" key="7">
    <source>
        <dbReference type="Proteomes" id="UP001493487"/>
    </source>
</evidence>
<evidence type="ECO:0000256" key="5">
    <source>
        <dbReference type="SAM" id="Phobius"/>
    </source>
</evidence>
<evidence type="ECO:0000256" key="3">
    <source>
        <dbReference type="ARBA" id="ARBA00022989"/>
    </source>
</evidence>
<feature type="transmembrane region" description="Helical" evidence="5">
    <location>
        <begin position="6"/>
        <end position="25"/>
    </location>
</feature>
<comment type="caution">
    <text evidence="6">The sequence shown here is derived from an EMBL/GenBank/DDBJ whole genome shotgun (WGS) entry which is preliminary data.</text>
</comment>
<organism evidence="6 7">
    <name type="scientific">Cohnella silvisoli</name>
    <dbReference type="NCBI Taxonomy" id="2873699"/>
    <lineage>
        <taxon>Bacteria</taxon>
        <taxon>Bacillati</taxon>
        <taxon>Bacillota</taxon>
        <taxon>Bacilli</taxon>
        <taxon>Bacillales</taxon>
        <taxon>Paenibacillaceae</taxon>
        <taxon>Cohnella</taxon>
    </lineage>
</organism>
<evidence type="ECO:0000256" key="4">
    <source>
        <dbReference type="ARBA" id="ARBA00023136"/>
    </source>
</evidence>
<keyword evidence="4 5" id="KW-0472">Membrane</keyword>
<feature type="transmembrane region" description="Helical" evidence="5">
    <location>
        <begin position="37"/>
        <end position="61"/>
    </location>
</feature>